<dbReference type="RefSeq" id="XP_064855516.1">
    <property type="nucleotide sequence ID" value="XM_064999444.1"/>
</dbReference>
<name>A0AAV5QVH3_9ASCO</name>
<protein>
    <recommendedName>
        <fullName evidence="9">5-oxoprolinase</fullName>
    </recommendedName>
</protein>
<reference evidence="7 8" key="1">
    <citation type="journal article" date="2023" name="Elife">
        <title>Identification of key yeast species and microbe-microbe interactions impacting larval growth of Drosophila in the wild.</title>
        <authorList>
            <person name="Mure A."/>
            <person name="Sugiura Y."/>
            <person name="Maeda R."/>
            <person name="Honda K."/>
            <person name="Sakurai N."/>
            <person name="Takahashi Y."/>
            <person name="Watada M."/>
            <person name="Katoh T."/>
            <person name="Gotoh A."/>
            <person name="Gotoh Y."/>
            <person name="Taniguchi I."/>
            <person name="Nakamura K."/>
            <person name="Hayashi T."/>
            <person name="Katayama T."/>
            <person name="Uemura T."/>
            <person name="Hattori Y."/>
        </authorList>
    </citation>
    <scope>NUCLEOTIDE SEQUENCE [LARGE SCALE GENOMIC DNA]</scope>
    <source>
        <strain evidence="7 8">SC-9</strain>
    </source>
</reference>
<feature type="domain" description="Acetophenone carboxylase-like C-terminal" evidence="6">
    <location>
        <begin position="652"/>
        <end position="715"/>
    </location>
</feature>
<dbReference type="InterPro" id="IPR049517">
    <property type="entry name" value="ACX-like_C"/>
</dbReference>
<dbReference type="GeneID" id="90076509"/>
<dbReference type="InterPro" id="IPR008040">
    <property type="entry name" value="Hydant_A_N"/>
</dbReference>
<feature type="coiled-coil region" evidence="2">
    <location>
        <begin position="531"/>
        <end position="558"/>
    </location>
</feature>
<dbReference type="GO" id="GO:0017168">
    <property type="term" value="F:5-oxoprolinase (ATP-hydrolyzing) activity"/>
    <property type="evidence" value="ECO:0007669"/>
    <property type="project" value="TreeGrafter"/>
</dbReference>
<accession>A0AAV5QVH3</accession>
<feature type="domain" description="Hydantoinase/oxoprolinase N-terminal" evidence="5">
    <location>
        <begin position="5"/>
        <end position="216"/>
    </location>
</feature>
<evidence type="ECO:0000313" key="7">
    <source>
        <dbReference type="EMBL" id="GMM38521.1"/>
    </source>
</evidence>
<dbReference type="EMBL" id="BTFZ01000020">
    <property type="protein sequence ID" value="GMM38521.1"/>
    <property type="molecule type" value="Genomic_DNA"/>
</dbReference>
<dbReference type="GO" id="GO:0006749">
    <property type="term" value="P:glutathione metabolic process"/>
    <property type="evidence" value="ECO:0007669"/>
    <property type="project" value="TreeGrafter"/>
</dbReference>
<feature type="domain" description="Hydantoinase A/oxoprolinase" evidence="3">
    <location>
        <begin position="236"/>
        <end position="523"/>
    </location>
</feature>
<comment type="caution">
    <text evidence="7">The sequence shown here is derived from an EMBL/GenBank/DDBJ whole genome shotgun (WGS) entry which is preliminary data.</text>
</comment>
<dbReference type="Pfam" id="PF19278">
    <property type="entry name" value="Hydant_A_C"/>
    <property type="match status" value="1"/>
</dbReference>
<dbReference type="Pfam" id="PF02538">
    <property type="entry name" value="Hydantoinase_B"/>
    <property type="match status" value="1"/>
</dbReference>
<feature type="domain" description="Hydantoinase B/oxoprolinase" evidence="4">
    <location>
        <begin position="752"/>
        <end position="1281"/>
    </location>
</feature>
<evidence type="ECO:0000259" key="6">
    <source>
        <dbReference type="Pfam" id="PF19278"/>
    </source>
</evidence>
<evidence type="ECO:0000256" key="2">
    <source>
        <dbReference type="SAM" id="Coils"/>
    </source>
</evidence>
<evidence type="ECO:0008006" key="9">
    <source>
        <dbReference type="Google" id="ProtNLM"/>
    </source>
</evidence>
<evidence type="ECO:0000256" key="1">
    <source>
        <dbReference type="ARBA" id="ARBA00010403"/>
    </source>
</evidence>
<evidence type="ECO:0000259" key="3">
    <source>
        <dbReference type="Pfam" id="PF01968"/>
    </source>
</evidence>
<evidence type="ECO:0000259" key="5">
    <source>
        <dbReference type="Pfam" id="PF05378"/>
    </source>
</evidence>
<dbReference type="Pfam" id="PF05378">
    <property type="entry name" value="Hydant_A_N"/>
    <property type="match status" value="1"/>
</dbReference>
<keyword evidence="2" id="KW-0175">Coiled coil</keyword>
<dbReference type="PANTHER" id="PTHR11365:SF26">
    <property type="entry name" value="5-OXOPROLINASE"/>
    <property type="match status" value="1"/>
</dbReference>
<dbReference type="Pfam" id="PF01968">
    <property type="entry name" value="Hydantoinase_A"/>
    <property type="match status" value="1"/>
</dbReference>
<evidence type="ECO:0000313" key="8">
    <source>
        <dbReference type="Proteomes" id="UP001360560"/>
    </source>
</evidence>
<dbReference type="PANTHER" id="PTHR11365">
    <property type="entry name" value="5-OXOPROLINASE RELATED"/>
    <property type="match status" value="1"/>
</dbReference>
<sequence length="1282" mass="139814">MSKVKISIDRGGTFTDCWADIPGQGEVIFKLLSEDPQNYSDAPGEAIRRILEKYTGEPIAKDAKLDGNLIEYVRMGTTVATNALLERKGRKFAYVTTEGFEEVLEIGTQARPELFNLKIQKPGPLYDEVIGIEERITVETSSDDPNEVIIDPSDPEIIITSSTTPVRIIKPLNIDSSKKRLTQLFEKGYRNLAVCFAHSFLYDDHEKIIYKLAKDVGFHHISISSEVSKSINYLNRGNSTCIDAYLTPIVQEYIDGFLSIFNSIPKVQFMQSDGGLTDAKDFRGISAILSGPAGGVVGVKETCYENRDLVGFDMGGTSTDVSRVNGNNFEISFENKTAGIENSAGQLQIHTVAAGGGSILKWENGLFHVGPESAGSHPGPASYRKGGPLTVTDANLFLGRLVISQFPKIFGKNGNEPLDGELVRSKFEELTYTINKDTGKNLSSEDVALGFLNIANVKMANSIRDITESRGYVTKSHTLVSFGGAGSQNCSAVARNLDINKVVIHKYSSILSAYGIAKAKITYDLTEPYNSEFSNDALEKAQSTISDLKEKVVTYLVENQGIKDQEDIDIVVSLSMKYKGSNTSFLIEAVNGDYVTPFLQTHEREFGFNNPNSQILVSAINAKGVASPNGKEAPISIDDQIKQVKLLAKTVDSNETQRVVFENGIYDNTKIYRLQNIEKGAVIPGPALIIDATQTILVDPNSQAYILDSHVLIDLFEPKLGEANNDNDAAVEKSGYVADHEINESTPLDQADPILLTVFGHRFMGIAETMGRTLQRTSVSSSIKERLDFSCAIFDSEARLCANAPHIPVHLGSMQFAIRYQHELHKDTLKPGDVLVSNHPEAGGTHLPDITVITPVFHKGEIVFYVASRGHHSDIGGAGITAMSPNTKELWQEGVSIKSFKLVSEGNFNEEGIVKLFNQVAEMPGCSATRNISHNLNDLRAQVSANKKGITLVENLFNEYGKQFVQYYMRAITYNAELVVRDFFKKEYRKNGGKAMEAEDYFDDGTKVKLKITIDGDKGEAYFDFSGTGPETYGPMNTPVSITHSCVIYVVRCLIDLNIPLNQGCLVPCHIDIPKNTILNPSDFVAICGSTISGQRITDVILKCFGNVAASQGCANSFGWGRGGKDPYTGKVEPGFAMGEALGGGVGALEGYHGASACNVHCTNTKTTDIEVVEARAPVMITKWAIRKGSGGEGKWRGGDGAIREIEARVPLRVSILSERRVFAPYGVEGGGPGATGQNLWFRKQENGEYIVTKLGPKEIIYVKAFDRVQIQTPGGGGFGQS</sequence>
<organism evidence="7 8">
    <name type="scientific">Saccharomycopsis crataegensis</name>
    <dbReference type="NCBI Taxonomy" id="43959"/>
    <lineage>
        <taxon>Eukaryota</taxon>
        <taxon>Fungi</taxon>
        <taxon>Dikarya</taxon>
        <taxon>Ascomycota</taxon>
        <taxon>Saccharomycotina</taxon>
        <taxon>Saccharomycetes</taxon>
        <taxon>Saccharomycopsidaceae</taxon>
        <taxon>Saccharomycopsis</taxon>
    </lineage>
</organism>
<dbReference type="GO" id="GO:0005829">
    <property type="term" value="C:cytosol"/>
    <property type="evidence" value="ECO:0007669"/>
    <property type="project" value="TreeGrafter"/>
</dbReference>
<comment type="similarity">
    <text evidence="1">Belongs to the oxoprolinase family.</text>
</comment>
<keyword evidence="8" id="KW-1185">Reference proteome</keyword>
<dbReference type="InterPro" id="IPR045079">
    <property type="entry name" value="Oxoprolinase-like"/>
</dbReference>
<gene>
    <name evidence="7" type="ORF">DASC09_058600</name>
</gene>
<dbReference type="InterPro" id="IPR002821">
    <property type="entry name" value="Hydantoinase_A"/>
</dbReference>
<evidence type="ECO:0000259" key="4">
    <source>
        <dbReference type="Pfam" id="PF02538"/>
    </source>
</evidence>
<proteinExistence type="inferred from homology"/>
<dbReference type="InterPro" id="IPR003692">
    <property type="entry name" value="Hydantoinase_B"/>
</dbReference>
<dbReference type="Proteomes" id="UP001360560">
    <property type="component" value="Unassembled WGS sequence"/>
</dbReference>